<dbReference type="PIRSF" id="PIRSF005572">
    <property type="entry name" value="NifS"/>
    <property type="match status" value="1"/>
</dbReference>
<dbReference type="Gene3D" id="1.10.260.50">
    <property type="match status" value="1"/>
</dbReference>
<dbReference type="PANTHER" id="PTHR11601">
    <property type="entry name" value="CYSTEINE DESULFURYLASE FAMILY MEMBER"/>
    <property type="match status" value="1"/>
</dbReference>
<dbReference type="Gene3D" id="3.40.640.10">
    <property type="entry name" value="Type I PLP-dependent aspartate aminotransferase-like (Major domain)"/>
    <property type="match status" value="1"/>
</dbReference>
<dbReference type="GO" id="GO:0031071">
    <property type="term" value="F:cysteine desulfurase activity"/>
    <property type="evidence" value="ECO:0007669"/>
    <property type="project" value="UniProtKB-EC"/>
</dbReference>
<evidence type="ECO:0000256" key="2">
    <source>
        <dbReference type="ARBA" id="ARBA00006490"/>
    </source>
</evidence>
<dbReference type="InterPro" id="IPR015424">
    <property type="entry name" value="PyrdxlP-dep_Trfase"/>
</dbReference>
<comment type="similarity">
    <text evidence="2">Belongs to the class-V pyridoxal-phosphate-dependent aminotransferase family. NifS/IscS subfamily.</text>
</comment>
<dbReference type="PANTHER" id="PTHR11601:SF34">
    <property type="entry name" value="CYSTEINE DESULFURASE"/>
    <property type="match status" value="1"/>
</dbReference>
<organism evidence="10 11">
    <name type="scientific">Corynebacterium urealyticum</name>
    <dbReference type="NCBI Taxonomy" id="43771"/>
    <lineage>
        <taxon>Bacteria</taxon>
        <taxon>Bacillati</taxon>
        <taxon>Actinomycetota</taxon>
        <taxon>Actinomycetes</taxon>
        <taxon>Mycobacteriales</taxon>
        <taxon>Corynebacteriaceae</taxon>
        <taxon>Corynebacterium</taxon>
    </lineage>
</organism>
<name>A0A2W5B0L2_9CORY</name>
<keyword evidence="7" id="KW-0411">Iron-sulfur</keyword>
<evidence type="ECO:0000256" key="7">
    <source>
        <dbReference type="ARBA" id="ARBA00023014"/>
    </source>
</evidence>
<dbReference type="Proteomes" id="UP000249451">
    <property type="component" value="Unassembled WGS sequence"/>
</dbReference>
<comment type="caution">
    <text evidence="10">The sequence shown here is derived from an EMBL/GenBank/DDBJ whole genome shotgun (WGS) entry which is preliminary data.</text>
</comment>
<evidence type="ECO:0000256" key="8">
    <source>
        <dbReference type="ARBA" id="ARBA00050776"/>
    </source>
</evidence>
<protein>
    <submittedName>
        <fullName evidence="10">Cysteine desulfurase</fullName>
    </submittedName>
</protein>
<dbReference type="GO" id="GO:0046872">
    <property type="term" value="F:metal ion binding"/>
    <property type="evidence" value="ECO:0007669"/>
    <property type="project" value="UniProtKB-KW"/>
</dbReference>
<dbReference type="AlphaFoldDB" id="A0A2W5B0L2"/>
<feature type="domain" description="Aminotransferase class V" evidence="9">
    <location>
        <begin position="4"/>
        <end position="356"/>
    </location>
</feature>
<dbReference type="InterPro" id="IPR015421">
    <property type="entry name" value="PyrdxlP-dep_Trfase_major"/>
</dbReference>
<dbReference type="Gene3D" id="3.90.1150.10">
    <property type="entry name" value="Aspartate Aminotransferase, domain 1"/>
    <property type="match status" value="1"/>
</dbReference>
<evidence type="ECO:0000256" key="1">
    <source>
        <dbReference type="ARBA" id="ARBA00001933"/>
    </source>
</evidence>
<keyword evidence="3" id="KW-0808">Transferase</keyword>
<proteinExistence type="inferred from homology"/>
<evidence type="ECO:0000256" key="4">
    <source>
        <dbReference type="ARBA" id="ARBA00022723"/>
    </source>
</evidence>
<evidence type="ECO:0000256" key="5">
    <source>
        <dbReference type="ARBA" id="ARBA00022898"/>
    </source>
</evidence>
<sequence length="385" mass="39497">MSRYLDAAATAPLHPAAREAMNRVWDAGPGNAASVHSAGHRADRELDHARTTVARAFGVPKDGVIFTAGGTEANNLGIIGRALANPRGRRVVTTKAEHSSVLASVDYLRRIHGFTVDYLPVDGAGRVLDSAVREFLTADTTLVAVGLANAEVGSVSSIENLSATARELGISLHIDAVQAAAGLPVSFADGGWPGAGITSAAVASHKFGGPQGMGALLLPRDIALEPVIHGGEQENGRRAGTSNIAGAAGFAAAVAATRAVIGTRAVELMASRDALIEAVLADVPGAALTGHRTERLPNHASFVFEGVSGESLLVALDTAGFAVSSGSACRAGQSEPSPVLLAMGYSPELAQSALRFTLPSPLIEAEIEQIVRILRAEILSVRPNG</sequence>
<dbReference type="InterPro" id="IPR000192">
    <property type="entry name" value="Aminotrans_V_dom"/>
</dbReference>
<comment type="cofactor">
    <cofactor evidence="1">
        <name>pyridoxal 5'-phosphate</name>
        <dbReference type="ChEBI" id="CHEBI:597326"/>
    </cofactor>
</comment>
<evidence type="ECO:0000313" key="10">
    <source>
        <dbReference type="EMBL" id="PZP00221.1"/>
    </source>
</evidence>
<dbReference type="GO" id="GO:0051536">
    <property type="term" value="F:iron-sulfur cluster binding"/>
    <property type="evidence" value="ECO:0007669"/>
    <property type="project" value="UniProtKB-KW"/>
</dbReference>
<keyword evidence="5" id="KW-0663">Pyridoxal phosphate</keyword>
<reference evidence="10 11" key="1">
    <citation type="submission" date="2017-11" db="EMBL/GenBank/DDBJ databases">
        <title>Infants hospitalized years apart are colonized by the same room-sourced microbial strains.</title>
        <authorList>
            <person name="Brooks B."/>
            <person name="Olm M.R."/>
            <person name="Firek B.A."/>
            <person name="Baker R."/>
            <person name="Thomas B.C."/>
            <person name="Morowitz M.J."/>
            <person name="Banfield J.F."/>
        </authorList>
    </citation>
    <scope>NUCLEOTIDE SEQUENCE [LARGE SCALE GENOMIC DNA]</scope>
    <source>
        <strain evidence="10">S2_012_000_R3_87</strain>
    </source>
</reference>
<evidence type="ECO:0000313" key="11">
    <source>
        <dbReference type="Proteomes" id="UP000249451"/>
    </source>
</evidence>
<evidence type="ECO:0000259" key="9">
    <source>
        <dbReference type="Pfam" id="PF00266"/>
    </source>
</evidence>
<gene>
    <name evidence="10" type="ORF">DI609_06755</name>
</gene>
<keyword evidence="4" id="KW-0479">Metal-binding</keyword>
<dbReference type="Pfam" id="PF00266">
    <property type="entry name" value="Aminotran_5"/>
    <property type="match status" value="1"/>
</dbReference>
<dbReference type="SUPFAM" id="SSF53383">
    <property type="entry name" value="PLP-dependent transferases"/>
    <property type="match status" value="1"/>
</dbReference>
<evidence type="ECO:0000256" key="6">
    <source>
        <dbReference type="ARBA" id="ARBA00023004"/>
    </source>
</evidence>
<comment type="catalytic activity">
    <reaction evidence="8">
        <text>(sulfur carrier)-H + L-cysteine = (sulfur carrier)-SH + L-alanine</text>
        <dbReference type="Rhea" id="RHEA:43892"/>
        <dbReference type="Rhea" id="RHEA-COMP:14737"/>
        <dbReference type="Rhea" id="RHEA-COMP:14739"/>
        <dbReference type="ChEBI" id="CHEBI:29917"/>
        <dbReference type="ChEBI" id="CHEBI:35235"/>
        <dbReference type="ChEBI" id="CHEBI:57972"/>
        <dbReference type="ChEBI" id="CHEBI:64428"/>
        <dbReference type="EC" id="2.8.1.7"/>
    </reaction>
</comment>
<dbReference type="InterPro" id="IPR016454">
    <property type="entry name" value="Cysteine_dSase"/>
</dbReference>
<evidence type="ECO:0000256" key="3">
    <source>
        <dbReference type="ARBA" id="ARBA00022679"/>
    </source>
</evidence>
<dbReference type="InterPro" id="IPR015422">
    <property type="entry name" value="PyrdxlP-dep_Trfase_small"/>
</dbReference>
<dbReference type="EMBL" id="QFNY01000144">
    <property type="protein sequence ID" value="PZP00221.1"/>
    <property type="molecule type" value="Genomic_DNA"/>
</dbReference>
<accession>A0A2W5B0L2</accession>
<keyword evidence="6" id="KW-0408">Iron</keyword>